<keyword evidence="1" id="KW-0175">Coiled coil</keyword>
<feature type="compositionally biased region" description="Basic and acidic residues" evidence="2">
    <location>
        <begin position="933"/>
        <end position="944"/>
    </location>
</feature>
<feature type="region of interest" description="Disordered" evidence="2">
    <location>
        <begin position="288"/>
        <end position="401"/>
    </location>
</feature>
<feature type="compositionally biased region" description="Polar residues" evidence="2">
    <location>
        <begin position="208"/>
        <end position="224"/>
    </location>
</feature>
<evidence type="ECO:0000256" key="2">
    <source>
        <dbReference type="SAM" id="MobiDB-lite"/>
    </source>
</evidence>
<feature type="region of interest" description="Disordered" evidence="2">
    <location>
        <begin position="466"/>
        <end position="490"/>
    </location>
</feature>
<dbReference type="InterPro" id="IPR051500">
    <property type="entry name" value="cTAGE_MIA/OTOR"/>
</dbReference>
<feature type="compositionally biased region" description="Basic and acidic residues" evidence="2">
    <location>
        <begin position="848"/>
        <end position="862"/>
    </location>
</feature>
<feature type="chain" id="PRO_5045509021" evidence="4">
    <location>
        <begin position="24"/>
        <end position="1382"/>
    </location>
</feature>
<dbReference type="PANTHER" id="PTHR23158:SF33">
    <property type="entry name" value="TRANSPORT AND GOLGI ORGANIZATION PROTEIN 1"/>
    <property type="match status" value="1"/>
</dbReference>
<feature type="compositionally biased region" description="Basic and acidic residues" evidence="2">
    <location>
        <begin position="466"/>
        <end position="475"/>
    </location>
</feature>
<dbReference type="Proteomes" id="UP000694941">
    <property type="component" value="Unplaced"/>
</dbReference>
<name>A0ABM1BZD7_LIMPO</name>
<proteinExistence type="predicted"/>
<accession>A0ABM1BZD7</accession>
<feature type="compositionally biased region" description="Polar residues" evidence="2">
    <location>
        <begin position="374"/>
        <end position="385"/>
    </location>
</feature>
<feature type="compositionally biased region" description="Basic and acidic residues" evidence="2">
    <location>
        <begin position="880"/>
        <end position="908"/>
    </location>
</feature>
<organism evidence="5 6">
    <name type="scientific">Limulus polyphemus</name>
    <name type="common">Atlantic horseshoe crab</name>
    <dbReference type="NCBI Taxonomy" id="6850"/>
    <lineage>
        <taxon>Eukaryota</taxon>
        <taxon>Metazoa</taxon>
        <taxon>Ecdysozoa</taxon>
        <taxon>Arthropoda</taxon>
        <taxon>Chelicerata</taxon>
        <taxon>Merostomata</taxon>
        <taxon>Xiphosura</taxon>
        <taxon>Limulidae</taxon>
        <taxon>Limulus</taxon>
    </lineage>
</organism>
<gene>
    <name evidence="6" type="primary">LOC106475409</name>
</gene>
<dbReference type="PANTHER" id="PTHR23158">
    <property type="entry name" value="MELANOMA INHIBITORY ACTIVITY-RELATED"/>
    <property type="match status" value="1"/>
</dbReference>
<keyword evidence="5" id="KW-1185">Reference proteome</keyword>
<sequence>MDVQLRRYVLILMLFFLIQFSSTKISDLRLCGDPACKDPISRGRTVLRYLSDDKRILSFLPNKDVIIYGKEAGSRPDLWDVEIDGRRGYVPKKLIQEIGVMKRDLKYKVSTEEDKEEITSNISADLFNEKDQGRHDVLQGKYASGQGRQDVLQGKDASGQEQSERAVHEANRQTRRDSVPAPDFNPSSPTSQSFEASAVPQPAPSLPSMPQQDNSLPMPTQTGDQEGLADSYLPQNAVRTSFSSAESTLAAKTVEQDNSVAQAKFTVIDGTTFPLDEDLILDISTSTSVSHVESPKNEGRVLISPSASLPPSTPDHLPQQNDANWGKAGLDEQPPVRPPESLKDQPPGSAPDEAFSPTIRASPVQHDHQKSETLDNNVSQDNEPNNSDHSDLPGNGEDYADIGAVERIGSYFKNIFGGQDDSDGIPHSQPERDVKQPTEDFNKDSLKFMTDADQTKNEEMQNAHIVEEEKWEQNPHKTLPIDTSDNENVEGSNKVLEVLNEEETKVEVEDALGNLVLDYYASEEKKETVMLQQNEDDSGEQQTHPDTGGLNPNPVHDSVDNEKQSVDEEKSVSFKQDFKLSDGDYHSHGSNGNNHSLDETQGVSPQDQKEEEFIPPFRLAEQSEKLNDISAKGTPFHSTHSADSIHDSLGNDVPESSFLDGTSQKHSVENLSHQENSHKGLSDDGEKTSLKEEKPILEEHEYTSEETTLNNSPVSDHQSKPSSMLKYAISSETGEPVPNQHLLFPDQPHELVDSGGKSLPEKLSSEEKETEETSSTEHQKEVAEEIVEETANVNGETNPKKNMEDEVTGEGYTSEEEAADESIVDETRSEVGGENFTYGEMSNEEDTVDKSNPKEVIGEETIRNVSNSSEDTYEGNSDDETSHQKEEGIFDDKSSPDEKVADNTKVDEITPAEEVVEKFLNNEFNFEGEVVNEARDNDQVESKDNQVPNNKLMSHDREQVDQTDAGNEAVQLKRHDFSDSDTRETAYFNEQEIFSDPLKKELNFGKSGNLGSGVGLNTDPAQSFKEHNNPAFNAPEKKSSNLNPVGAISGSAGMEVNNHLDKLKPQEPYQAKNDPPDSVIDDHKLSTDHAEPTSSTLSEKSNYLDPVGAISGSVGMEVNNHLDKLKPQEPYQAKNDPLDSVIDDHKLSTDHAEPTTSTVSQSRDSLDSISNPLPITTEPSALEESEVRENLKEESGYKKSEKSYCFTDGLDSENDCLHNHNEEHHRGISPTDVPQLQEETTAGTSFTWEDMELLAREYFLSLKRYLQMTIDMLPEPIQAALADLEKNGLSPRVTVFLTIFATSSVLLIISFWLIKRGRKERFYIQKLCSQEKIVFTVSKERDVAKEELEAAKKQITSLEQSWLEQQNAMEPLQQELKKNKVH</sequence>
<evidence type="ECO:0000256" key="1">
    <source>
        <dbReference type="ARBA" id="ARBA00023054"/>
    </source>
</evidence>
<keyword evidence="3" id="KW-1133">Transmembrane helix</keyword>
<reference evidence="6" key="1">
    <citation type="submission" date="2025-08" db="UniProtKB">
        <authorList>
            <consortium name="RefSeq"/>
        </authorList>
    </citation>
    <scope>IDENTIFICATION</scope>
    <source>
        <tissue evidence="6">Muscle</tissue>
    </source>
</reference>
<feature type="region of interest" description="Disordered" evidence="2">
    <location>
        <begin position="1148"/>
        <end position="1195"/>
    </location>
</feature>
<feature type="compositionally biased region" description="Basic and acidic residues" evidence="2">
    <location>
        <begin position="429"/>
        <end position="443"/>
    </location>
</feature>
<dbReference type="GeneID" id="106475409"/>
<feature type="region of interest" description="Disordered" evidence="2">
    <location>
        <begin position="144"/>
        <end position="228"/>
    </location>
</feature>
<feature type="compositionally biased region" description="Basic and acidic residues" evidence="2">
    <location>
        <begin position="675"/>
        <end position="703"/>
    </location>
</feature>
<feature type="compositionally biased region" description="Polar residues" evidence="2">
    <location>
        <begin position="1092"/>
        <end position="1101"/>
    </location>
</feature>
<feature type="signal peptide" evidence="4">
    <location>
        <begin position="1"/>
        <end position="23"/>
    </location>
</feature>
<feature type="compositionally biased region" description="Basic and acidic residues" evidence="2">
    <location>
        <begin position="557"/>
        <end position="587"/>
    </location>
</feature>
<dbReference type="Gene3D" id="2.30.30.40">
    <property type="entry name" value="SH3 Domains"/>
    <property type="match status" value="1"/>
</dbReference>
<feature type="compositionally biased region" description="Polar residues" evidence="2">
    <location>
        <begin position="185"/>
        <end position="195"/>
    </location>
</feature>
<feature type="compositionally biased region" description="Basic and acidic residues" evidence="2">
    <location>
        <begin position="1080"/>
        <end position="1091"/>
    </location>
</feature>
<evidence type="ECO:0000313" key="5">
    <source>
        <dbReference type="Proteomes" id="UP000694941"/>
    </source>
</evidence>
<feature type="region of interest" description="Disordered" evidence="2">
    <location>
        <begin position="527"/>
        <end position="908"/>
    </location>
</feature>
<feature type="compositionally biased region" description="Polar residues" evidence="2">
    <location>
        <begin position="659"/>
        <end position="674"/>
    </location>
</feature>
<evidence type="ECO:0000256" key="4">
    <source>
        <dbReference type="SAM" id="SignalP"/>
    </source>
</evidence>
<feature type="compositionally biased region" description="Basic and acidic residues" evidence="2">
    <location>
        <begin position="162"/>
        <end position="178"/>
    </location>
</feature>
<evidence type="ECO:0000313" key="6">
    <source>
        <dbReference type="RefSeq" id="XP_013791546.1"/>
    </source>
</evidence>
<dbReference type="SUPFAM" id="SSF50044">
    <property type="entry name" value="SH3-domain"/>
    <property type="match status" value="1"/>
</dbReference>
<feature type="compositionally biased region" description="Acidic residues" evidence="2">
    <location>
        <begin position="805"/>
        <end position="824"/>
    </location>
</feature>
<feature type="region of interest" description="Disordered" evidence="2">
    <location>
        <begin position="933"/>
        <end position="964"/>
    </location>
</feature>
<feature type="region of interest" description="Disordered" evidence="2">
    <location>
        <begin position="414"/>
        <end position="443"/>
    </location>
</feature>
<feature type="region of interest" description="Disordered" evidence="2">
    <location>
        <begin position="1009"/>
        <end position="1104"/>
    </location>
</feature>
<dbReference type="RefSeq" id="XP_013791546.1">
    <property type="nucleotide sequence ID" value="XM_013936092.2"/>
</dbReference>
<feature type="compositionally biased region" description="Polar residues" evidence="2">
    <location>
        <begin position="705"/>
        <end position="722"/>
    </location>
</feature>
<protein>
    <submittedName>
        <fullName evidence="6">Melanoma inhibitory activity protein 3-like</fullName>
    </submittedName>
</protein>
<keyword evidence="4" id="KW-0732">Signal</keyword>
<feature type="compositionally biased region" description="Basic and acidic residues" evidence="2">
    <location>
        <begin position="1185"/>
        <end position="1195"/>
    </location>
</feature>
<feature type="compositionally biased region" description="Polar residues" evidence="2">
    <location>
        <begin position="588"/>
        <end position="606"/>
    </location>
</feature>
<dbReference type="InterPro" id="IPR036028">
    <property type="entry name" value="SH3-like_dom_sf"/>
</dbReference>
<keyword evidence="3" id="KW-0812">Transmembrane</keyword>
<feature type="transmembrane region" description="Helical" evidence="3">
    <location>
        <begin position="1293"/>
        <end position="1314"/>
    </location>
</feature>
<evidence type="ECO:0000256" key="3">
    <source>
        <dbReference type="SAM" id="Phobius"/>
    </source>
</evidence>
<keyword evidence="3" id="KW-0472">Membrane</keyword>
<feature type="compositionally biased region" description="Polar residues" evidence="2">
    <location>
        <begin position="1154"/>
        <end position="1179"/>
    </location>
</feature>